<dbReference type="RefSeq" id="WP_261671837.1">
    <property type="nucleotide sequence ID" value="NZ_JARUJP010000018.1"/>
</dbReference>
<dbReference type="Proteomes" id="UP001281656">
    <property type="component" value="Unassembled WGS sequence"/>
</dbReference>
<keyword evidence="1" id="KW-1133">Transmembrane helix</keyword>
<proteinExistence type="predicted"/>
<keyword evidence="1" id="KW-0472">Membrane</keyword>
<dbReference type="EMBL" id="JARUJP010000018">
    <property type="protein sequence ID" value="MDW8802306.1"/>
    <property type="molecule type" value="Genomic_DNA"/>
</dbReference>
<protein>
    <recommendedName>
        <fullName evidence="4">Lipoprotein</fullName>
    </recommendedName>
</protein>
<accession>A0ABU4JW27</accession>
<evidence type="ECO:0000313" key="2">
    <source>
        <dbReference type="EMBL" id="MDW8802306.1"/>
    </source>
</evidence>
<evidence type="ECO:0000256" key="1">
    <source>
        <dbReference type="SAM" id="Phobius"/>
    </source>
</evidence>
<gene>
    <name evidence="2" type="ORF">P8V03_14215</name>
</gene>
<reference evidence="2 3" key="1">
    <citation type="submission" date="2023-04" db="EMBL/GenBank/DDBJ databases">
        <title>Clostridium tannerae sp. nov., isolated from the fecal material of an alpaca.</title>
        <authorList>
            <person name="Miller S."/>
            <person name="Hendry M."/>
            <person name="King J."/>
            <person name="Sankaranarayanan K."/>
            <person name="Lawson P.A."/>
        </authorList>
    </citation>
    <scope>NUCLEOTIDE SEQUENCE [LARGE SCALE GENOMIC DNA]</scope>
    <source>
        <strain evidence="2 3">A1-XYC3</strain>
    </source>
</reference>
<name>A0ABU4JW27_9CLOT</name>
<keyword evidence="3" id="KW-1185">Reference proteome</keyword>
<evidence type="ECO:0000313" key="3">
    <source>
        <dbReference type="Proteomes" id="UP001281656"/>
    </source>
</evidence>
<sequence>MLRIFTDLPATLISSISILLGAIVGGIFSWIITKKSTDKTIEVQNKIVEDNRKYAEDTRMRRSREYANIIRLDICTALFSSARVLQSFKNNGEVELYPVPMDREYSSGVAYLKNGFKLKELSYIYQLYGLIEKLNRDTNNFNYFDNKNYDLIKMDCQMFLKKLYGDNWKKILDVNIDDTCYEDLYDNDAIKEGYRQVLKKLDKICNID</sequence>
<organism evidence="2 3">
    <name type="scientific">Clostridium tanneri</name>
    <dbReference type="NCBI Taxonomy" id="3037988"/>
    <lineage>
        <taxon>Bacteria</taxon>
        <taxon>Bacillati</taxon>
        <taxon>Bacillota</taxon>
        <taxon>Clostridia</taxon>
        <taxon>Eubacteriales</taxon>
        <taxon>Clostridiaceae</taxon>
        <taxon>Clostridium</taxon>
    </lineage>
</organism>
<comment type="caution">
    <text evidence="2">The sequence shown here is derived from an EMBL/GenBank/DDBJ whole genome shotgun (WGS) entry which is preliminary data.</text>
</comment>
<evidence type="ECO:0008006" key="4">
    <source>
        <dbReference type="Google" id="ProtNLM"/>
    </source>
</evidence>
<feature type="transmembrane region" description="Helical" evidence="1">
    <location>
        <begin position="12"/>
        <end position="32"/>
    </location>
</feature>
<keyword evidence="1" id="KW-0812">Transmembrane</keyword>